<protein>
    <recommendedName>
        <fullName evidence="6">SAP domain-containing protein</fullName>
    </recommendedName>
</protein>
<evidence type="ECO:0000259" key="2">
    <source>
        <dbReference type="PROSITE" id="PS50280"/>
    </source>
</evidence>
<dbReference type="PROSITE" id="PS50800">
    <property type="entry name" value="SAP"/>
    <property type="match status" value="1"/>
</dbReference>
<gene>
    <name evidence="4" type="ORF">PCOR1329_LOCUS4265</name>
</gene>
<feature type="compositionally biased region" description="Gly residues" evidence="1">
    <location>
        <begin position="738"/>
        <end position="763"/>
    </location>
</feature>
<feature type="compositionally biased region" description="Basic and acidic residues" evidence="1">
    <location>
        <begin position="820"/>
        <end position="837"/>
    </location>
</feature>
<feature type="compositionally biased region" description="Basic and acidic residues" evidence="1">
    <location>
        <begin position="859"/>
        <end position="868"/>
    </location>
</feature>
<dbReference type="SUPFAM" id="SSF68906">
    <property type="entry name" value="SAP domain"/>
    <property type="match status" value="1"/>
</dbReference>
<dbReference type="InterPro" id="IPR001214">
    <property type="entry name" value="SET_dom"/>
</dbReference>
<dbReference type="SMART" id="SM00513">
    <property type="entry name" value="SAP"/>
    <property type="match status" value="1"/>
</dbReference>
<dbReference type="PANTHER" id="PTHR13271">
    <property type="entry name" value="UNCHARACTERIZED PUTATIVE METHYLTRANSFERASE"/>
    <property type="match status" value="1"/>
</dbReference>
<dbReference type="PROSITE" id="PS50280">
    <property type="entry name" value="SET"/>
    <property type="match status" value="1"/>
</dbReference>
<dbReference type="EMBL" id="CAUYUJ010001113">
    <property type="protein sequence ID" value="CAK0794188.1"/>
    <property type="molecule type" value="Genomic_DNA"/>
</dbReference>
<proteinExistence type="predicted"/>
<feature type="compositionally biased region" description="Basic and acidic residues" evidence="1">
    <location>
        <begin position="724"/>
        <end position="736"/>
    </location>
</feature>
<dbReference type="CDD" id="cd10527">
    <property type="entry name" value="SET_LSMT"/>
    <property type="match status" value="1"/>
</dbReference>
<evidence type="ECO:0000313" key="5">
    <source>
        <dbReference type="Proteomes" id="UP001189429"/>
    </source>
</evidence>
<feature type="compositionally biased region" description="Basic and acidic residues" evidence="1">
    <location>
        <begin position="606"/>
        <end position="665"/>
    </location>
</feature>
<organism evidence="4 5">
    <name type="scientific">Prorocentrum cordatum</name>
    <dbReference type="NCBI Taxonomy" id="2364126"/>
    <lineage>
        <taxon>Eukaryota</taxon>
        <taxon>Sar</taxon>
        <taxon>Alveolata</taxon>
        <taxon>Dinophyceae</taxon>
        <taxon>Prorocentrales</taxon>
        <taxon>Prorocentraceae</taxon>
        <taxon>Prorocentrum</taxon>
    </lineage>
</organism>
<feature type="region of interest" description="Disordered" evidence="1">
    <location>
        <begin position="796"/>
        <end position="944"/>
    </location>
</feature>
<dbReference type="Gene3D" id="1.10.720.30">
    <property type="entry name" value="SAP domain"/>
    <property type="match status" value="1"/>
</dbReference>
<feature type="region of interest" description="Disordered" evidence="1">
    <location>
        <begin position="407"/>
        <end position="434"/>
    </location>
</feature>
<dbReference type="InterPro" id="IPR003034">
    <property type="entry name" value="SAP_dom"/>
</dbReference>
<evidence type="ECO:0008006" key="6">
    <source>
        <dbReference type="Google" id="ProtNLM"/>
    </source>
</evidence>
<comment type="caution">
    <text evidence="4">The sequence shown here is derived from an EMBL/GenBank/DDBJ whole genome shotgun (WGS) entry which is preliminary data.</text>
</comment>
<evidence type="ECO:0000259" key="3">
    <source>
        <dbReference type="PROSITE" id="PS50800"/>
    </source>
</evidence>
<evidence type="ECO:0000256" key="1">
    <source>
        <dbReference type="SAM" id="MobiDB-lite"/>
    </source>
</evidence>
<feature type="compositionally biased region" description="Gly residues" evidence="1">
    <location>
        <begin position="702"/>
        <end position="716"/>
    </location>
</feature>
<dbReference type="SUPFAM" id="SSF82199">
    <property type="entry name" value="SET domain"/>
    <property type="match status" value="1"/>
</dbReference>
<feature type="compositionally biased region" description="Gly residues" evidence="1">
    <location>
        <begin position="839"/>
        <end position="854"/>
    </location>
</feature>
<sequence>MLSRARGCRARGRGHGCPSLVAGAAWEWSARGDKAGTPAAAAGEALRAWAQGEGARLDGVRVRRAGEQGLGVFAGRDFGRAEVVAAVPRRLCLLEPVAAVPAEPSEARPSAPFGGTANWYHALGCDASRRAAAGLAAQLLRQRLLGASAPLSHYCGTVTPEMPLSLQPLAAPPWDAALLSHSPLLVRLHSEAARCDDTCLALLSAQPIATAASERLRRWALCAVLTRSFSLYGGLRGRARTLAMVPFLDLLNHRSPCEGRSAPTCRFEEQSDLLAMVTTRAVRSGEELTFSYALAPDAALLCQYGIPGSGLGANSMNEAMVPVPPSALRASPCGAPAAAPPDLAAARLAALERQGWLSAGAPLLLSVPADSCPRDGRLARLARLLALGSAPEVERWERHLLAPVPEHKAPAGGRRTPARRAEAQGGAPGAGWPGDASLEARAWRLVAGWAREAWRLASEALGGLAGREPEAGSREWAVLAVAAAEEELLAEAAGDAERRALAAELRGAAGGGRGPGLWGPVRASVRQRPGAMAAEGEASAQQKDLSSLTVPQLKEKLKEANLPVSGNKAELIARLLEKEASGSSAAPAGDAPAGQEAAGAEAEAAQAKKADEPKEAEEQKEKEAEQPTEQKADDSKATEADEERKEQKEDGGEAKEDKEGEKAEGKEEEDVEKLDKLNMSLDDLISTDDTIGAHKKGKGKGKQGGWSGDWGGGDKWNGGSSWKNDSRGGNDWKQSWKDGGGGGKSSWGGGKTDSWGGGGGSSWKGGSADYGKNSKTWAGSSYGDKSYDKPYGGASYGNKSYDNKSYDSKSYGNSSYGNKSYDDKSFGKSYDRDDTSKFGRGGGGGGGYDKGGYGSFDKGSYRKSDDRGAASYDKGASYDKRSSYDRGGAGHDRGGGSGYDKGERYDKTYDKSGYDKGGHDRAGARGSGRDPPDRGYDREPPRYSDRAMALKYRQGHALRHRAMVGYVMFAVQRRADDSEVTQAAVSLSAFVW</sequence>
<dbReference type="Gene3D" id="3.90.1410.10">
    <property type="entry name" value="set domain protein methyltransferase, domain 1"/>
    <property type="match status" value="1"/>
</dbReference>
<keyword evidence="5" id="KW-1185">Reference proteome</keyword>
<feature type="region of interest" description="Disordered" evidence="1">
    <location>
        <begin position="583"/>
        <end position="769"/>
    </location>
</feature>
<feature type="compositionally biased region" description="Basic and acidic residues" evidence="1">
    <location>
        <begin position="876"/>
        <end position="944"/>
    </location>
</feature>
<dbReference type="InterPro" id="IPR046341">
    <property type="entry name" value="SET_dom_sf"/>
</dbReference>
<feature type="domain" description="SAP" evidence="3">
    <location>
        <begin position="545"/>
        <end position="579"/>
    </location>
</feature>
<reference evidence="4" key="1">
    <citation type="submission" date="2023-10" db="EMBL/GenBank/DDBJ databases">
        <authorList>
            <person name="Chen Y."/>
            <person name="Shah S."/>
            <person name="Dougan E. K."/>
            <person name="Thang M."/>
            <person name="Chan C."/>
        </authorList>
    </citation>
    <scope>NUCLEOTIDE SEQUENCE [LARGE SCALE GENOMIC DNA]</scope>
</reference>
<accession>A0ABN9PUE6</accession>
<feature type="domain" description="SET" evidence="2">
    <location>
        <begin position="58"/>
        <end position="293"/>
    </location>
</feature>
<dbReference type="Pfam" id="PF00856">
    <property type="entry name" value="SET"/>
    <property type="match status" value="1"/>
</dbReference>
<feature type="compositionally biased region" description="Low complexity" evidence="1">
    <location>
        <begin position="583"/>
        <end position="605"/>
    </location>
</feature>
<dbReference type="InterPro" id="IPR050600">
    <property type="entry name" value="SETD3_SETD6_MTase"/>
</dbReference>
<dbReference type="Proteomes" id="UP001189429">
    <property type="component" value="Unassembled WGS sequence"/>
</dbReference>
<name>A0ABN9PUE6_9DINO</name>
<dbReference type="Pfam" id="PF02037">
    <property type="entry name" value="SAP"/>
    <property type="match status" value="1"/>
</dbReference>
<dbReference type="InterPro" id="IPR036361">
    <property type="entry name" value="SAP_dom_sf"/>
</dbReference>
<feature type="compositionally biased region" description="Low complexity" evidence="1">
    <location>
        <begin position="808"/>
        <end position="819"/>
    </location>
</feature>
<evidence type="ECO:0000313" key="4">
    <source>
        <dbReference type="EMBL" id="CAK0794188.1"/>
    </source>
</evidence>